<reference evidence="2" key="1">
    <citation type="submission" date="2018-05" db="EMBL/GenBank/DDBJ databases">
        <title>Draft genome of Mucuna pruriens seed.</title>
        <authorList>
            <person name="Nnadi N.E."/>
            <person name="Vos R."/>
            <person name="Hasami M.H."/>
            <person name="Devisetty U.K."/>
            <person name="Aguiy J.C."/>
        </authorList>
    </citation>
    <scope>NUCLEOTIDE SEQUENCE [LARGE SCALE GENOMIC DNA]</scope>
    <source>
        <strain evidence="2">JCA_2017</strain>
    </source>
</reference>
<protein>
    <submittedName>
        <fullName evidence="2">Uncharacterized protein</fullName>
    </submittedName>
</protein>
<keyword evidence="3" id="KW-1185">Reference proteome</keyword>
<dbReference type="OrthoDB" id="1435746at2759"/>
<sequence>VFVKYNQHLKQRYNARDESDPISLNDINQCNEWLVGEMNDDNNDAGNELVFDDDNALNWATVYEASGVGEPIMYTRLKNAKKKGITAQISKKHAVAASSKRKQIVIQEVDEDVEFENASNGEEGYTSLDEDKKDDYIRVEEDD</sequence>
<evidence type="ECO:0000313" key="3">
    <source>
        <dbReference type="Proteomes" id="UP000257109"/>
    </source>
</evidence>
<name>A0A371FY52_MUCPR</name>
<dbReference type="Proteomes" id="UP000257109">
    <property type="component" value="Unassembled WGS sequence"/>
</dbReference>
<evidence type="ECO:0000256" key="1">
    <source>
        <dbReference type="SAM" id="MobiDB-lite"/>
    </source>
</evidence>
<evidence type="ECO:0000313" key="2">
    <source>
        <dbReference type="EMBL" id="RDX83247.1"/>
    </source>
</evidence>
<feature type="region of interest" description="Disordered" evidence="1">
    <location>
        <begin position="115"/>
        <end position="135"/>
    </location>
</feature>
<gene>
    <name evidence="2" type="ORF">CR513_35854</name>
</gene>
<organism evidence="2 3">
    <name type="scientific">Mucuna pruriens</name>
    <name type="common">Velvet bean</name>
    <name type="synonym">Dolichos pruriens</name>
    <dbReference type="NCBI Taxonomy" id="157652"/>
    <lineage>
        <taxon>Eukaryota</taxon>
        <taxon>Viridiplantae</taxon>
        <taxon>Streptophyta</taxon>
        <taxon>Embryophyta</taxon>
        <taxon>Tracheophyta</taxon>
        <taxon>Spermatophyta</taxon>
        <taxon>Magnoliopsida</taxon>
        <taxon>eudicotyledons</taxon>
        <taxon>Gunneridae</taxon>
        <taxon>Pentapetalae</taxon>
        <taxon>rosids</taxon>
        <taxon>fabids</taxon>
        <taxon>Fabales</taxon>
        <taxon>Fabaceae</taxon>
        <taxon>Papilionoideae</taxon>
        <taxon>50 kb inversion clade</taxon>
        <taxon>NPAAA clade</taxon>
        <taxon>indigoferoid/millettioid clade</taxon>
        <taxon>Phaseoleae</taxon>
        <taxon>Mucuna</taxon>
    </lineage>
</organism>
<dbReference type="AlphaFoldDB" id="A0A371FY52"/>
<dbReference type="EMBL" id="QJKJ01007410">
    <property type="protein sequence ID" value="RDX83247.1"/>
    <property type="molecule type" value="Genomic_DNA"/>
</dbReference>
<feature type="non-terminal residue" evidence="2">
    <location>
        <position position="1"/>
    </location>
</feature>
<accession>A0A371FY52</accession>
<comment type="caution">
    <text evidence="2">The sequence shown here is derived from an EMBL/GenBank/DDBJ whole genome shotgun (WGS) entry which is preliminary data.</text>
</comment>
<proteinExistence type="predicted"/>